<name>A0ABX1P4J8_9CYAN</name>
<dbReference type="PANTHER" id="PTHR21666">
    <property type="entry name" value="PEPTIDASE-RELATED"/>
    <property type="match status" value="1"/>
</dbReference>
<evidence type="ECO:0000259" key="3">
    <source>
        <dbReference type="PROSITE" id="PS51782"/>
    </source>
</evidence>
<feature type="region of interest" description="Disordered" evidence="2">
    <location>
        <begin position="1"/>
        <end position="26"/>
    </location>
</feature>
<dbReference type="CDD" id="cd00118">
    <property type="entry name" value="LysM"/>
    <property type="match status" value="1"/>
</dbReference>
<dbReference type="SUPFAM" id="SSF51261">
    <property type="entry name" value="Duplicated hybrid motif"/>
    <property type="match status" value="1"/>
</dbReference>
<dbReference type="InterPro" id="IPR011055">
    <property type="entry name" value="Dup_hybrid_motif"/>
</dbReference>
<keyword evidence="1" id="KW-0175">Coiled coil</keyword>
<organism evidence="4 5">
    <name type="scientific">Brasilonema bromeliae SPC951</name>
    <dbReference type="NCBI Taxonomy" id="385972"/>
    <lineage>
        <taxon>Bacteria</taxon>
        <taxon>Bacillati</taxon>
        <taxon>Cyanobacteriota</taxon>
        <taxon>Cyanophyceae</taxon>
        <taxon>Nostocales</taxon>
        <taxon>Scytonemataceae</taxon>
        <taxon>Brasilonema</taxon>
        <taxon>Bromeliae group (in: Brasilonema)</taxon>
    </lineage>
</organism>
<sequence>MKRALKNRGRAELENTPGDDVPVEPIDTVNPKVNQCRMPTTAAMIGLAISMGATSLLVTRQSDQATAAEALGYQNTTSTIPASNNVEVKFASTKKLGSQAVSSVSLPETGTVVEPTAISQLTEQRAKWQVAANKVSVQTSPLVGIPNSLTTAQQSIAWEKNNFQQSRKQGVQRLSHADGIASVQTVSSPSAKPSTVEVNNTEEPEVNAQLKAQQEFARNQLQEKSDRLRKSLTQWQSEHTKDLSQLAATRLVQPMTVAGKMSQTSTITGTSQSNMTSDVSRARLVSKLKQESEAQVATVPAPTVPASTVVAPIAITQTATAVYEVKPGDTIGAIANDYGISVLELIKANNLNNPHQLQISQKLFIPVAENPTTAQPTVAMNKSAVAGSGSSNTRETTGNSLIADNRNITVPTSVVGNTQFLSYIQSTTTNLPENTITNSQASDSITSYYGVGGDSPMPQVVTEPQLAQIPTVTKTKQVKNNQRLRSLQLEIERLRQKYRSQEAGNTVVPDENEANDAPVTVPDPSRNDGAVPIAVPRPNNPAVQIPVSEQNKAGIPIPVPRPIAPNYVGKPGKPVFGANRRPTNEPINPEFLPNQAIVTPPTGIDASRALGPMQGRTVSPQLPPLAAVDRYLPRVLDENTPIPSSSSTAYMWPAKGTLTSGYGWRWGRMHKGIDIANSVGTPIYASADGVVEKAGWSSGGYGNFVDIRHLDGSMTRYGHNSKLLVQRGQQVHQGQIIASMGSTGFSTGPHSHFEIHPSGKDAVNPIALLSTARL</sequence>
<evidence type="ECO:0000256" key="1">
    <source>
        <dbReference type="SAM" id="Coils"/>
    </source>
</evidence>
<keyword evidence="5" id="KW-1185">Reference proteome</keyword>
<proteinExistence type="predicted"/>
<dbReference type="EMBL" id="QMEB01000037">
    <property type="protein sequence ID" value="NMG19257.1"/>
    <property type="molecule type" value="Genomic_DNA"/>
</dbReference>
<dbReference type="Gene3D" id="3.10.350.10">
    <property type="entry name" value="LysM domain"/>
    <property type="match status" value="1"/>
</dbReference>
<dbReference type="CDD" id="cd12797">
    <property type="entry name" value="M23_peptidase"/>
    <property type="match status" value="1"/>
</dbReference>
<dbReference type="Gene3D" id="2.70.70.10">
    <property type="entry name" value="Glucose Permease (Domain IIA)"/>
    <property type="match status" value="1"/>
</dbReference>
<dbReference type="Pfam" id="PF01476">
    <property type="entry name" value="LysM"/>
    <property type="match status" value="1"/>
</dbReference>
<reference evidence="4 5" key="1">
    <citation type="submission" date="2018-06" db="EMBL/GenBank/DDBJ databases">
        <title>Comparative genomics of Brasilonema spp. strains.</title>
        <authorList>
            <person name="Alvarenga D.O."/>
            <person name="Fiore M.F."/>
            <person name="Varani A.M."/>
        </authorList>
    </citation>
    <scope>NUCLEOTIDE SEQUENCE [LARGE SCALE GENOMIC DNA]</scope>
    <source>
        <strain evidence="4 5">SPC951</strain>
    </source>
</reference>
<dbReference type="InterPro" id="IPR016047">
    <property type="entry name" value="M23ase_b-sheet_dom"/>
</dbReference>
<dbReference type="SUPFAM" id="SSF54106">
    <property type="entry name" value="LysM domain"/>
    <property type="match status" value="1"/>
</dbReference>
<comment type="caution">
    <text evidence="4">The sequence shown here is derived from an EMBL/GenBank/DDBJ whole genome shotgun (WGS) entry which is preliminary data.</text>
</comment>
<dbReference type="RefSeq" id="WP_169154529.1">
    <property type="nucleotide sequence ID" value="NZ_CAWPJE010000412.1"/>
</dbReference>
<dbReference type="PANTHER" id="PTHR21666:SF270">
    <property type="entry name" value="MUREIN HYDROLASE ACTIVATOR ENVC"/>
    <property type="match status" value="1"/>
</dbReference>
<dbReference type="SMART" id="SM00257">
    <property type="entry name" value="LysM"/>
    <property type="match status" value="1"/>
</dbReference>
<dbReference type="Proteomes" id="UP000718564">
    <property type="component" value="Unassembled WGS sequence"/>
</dbReference>
<dbReference type="InterPro" id="IPR050570">
    <property type="entry name" value="Cell_wall_metabolism_enzyme"/>
</dbReference>
<feature type="region of interest" description="Disordered" evidence="2">
    <location>
        <begin position="500"/>
        <end position="526"/>
    </location>
</feature>
<gene>
    <name evidence="4" type="ORF">DP116_07240</name>
</gene>
<evidence type="ECO:0000313" key="5">
    <source>
        <dbReference type="Proteomes" id="UP000718564"/>
    </source>
</evidence>
<dbReference type="PROSITE" id="PS51782">
    <property type="entry name" value="LYSM"/>
    <property type="match status" value="1"/>
</dbReference>
<protein>
    <submittedName>
        <fullName evidence="4">Peptidase M23</fullName>
    </submittedName>
</protein>
<dbReference type="Pfam" id="PF01551">
    <property type="entry name" value="Peptidase_M23"/>
    <property type="match status" value="1"/>
</dbReference>
<evidence type="ECO:0000256" key="2">
    <source>
        <dbReference type="SAM" id="MobiDB-lite"/>
    </source>
</evidence>
<dbReference type="InterPro" id="IPR036779">
    <property type="entry name" value="LysM_dom_sf"/>
</dbReference>
<feature type="coiled-coil region" evidence="1">
    <location>
        <begin position="207"/>
        <end position="238"/>
    </location>
</feature>
<dbReference type="InterPro" id="IPR018392">
    <property type="entry name" value="LysM"/>
</dbReference>
<accession>A0ABX1P4J8</accession>
<feature type="domain" description="LysM" evidence="3">
    <location>
        <begin position="321"/>
        <end position="365"/>
    </location>
</feature>
<evidence type="ECO:0000313" key="4">
    <source>
        <dbReference type="EMBL" id="NMG19257.1"/>
    </source>
</evidence>